<keyword evidence="4" id="KW-1185">Reference proteome</keyword>
<dbReference type="NCBIfam" id="TIGR00095">
    <property type="entry name" value="16S rRNA (guanine(966)-N(2))-methyltransferase RsmD"/>
    <property type="match status" value="1"/>
</dbReference>
<dbReference type="InterPro" id="IPR002052">
    <property type="entry name" value="DNA_methylase_N6_adenine_CS"/>
</dbReference>
<dbReference type="CDD" id="cd02440">
    <property type="entry name" value="AdoMet_MTases"/>
    <property type="match status" value="1"/>
</dbReference>
<comment type="caution">
    <text evidence="3">The sequence shown here is derived from an EMBL/GenBank/DDBJ whole genome shotgun (WGS) entry which is preliminary data.</text>
</comment>
<reference evidence="3" key="1">
    <citation type="submission" date="2018-12" db="EMBL/GenBank/DDBJ databases">
        <authorList>
            <person name="Sun L."/>
            <person name="Chen Z."/>
        </authorList>
    </citation>
    <scope>NUCLEOTIDE SEQUENCE [LARGE SCALE GENOMIC DNA]</scope>
    <source>
        <strain evidence="3">3-2-2</strain>
    </source>
</reference>
<keyword evidence="1 3" id="KW-0489">Methyltransferase</keyword>
<sequence>MVTNMRIISGSCKGRKLKAVPGKSTRPTTDKMKETIFNWIGPYFSGGSCLDLYAGSGGVGLEALSRGMDFVIFVDNNKNAIQTIKANVSLCGMEDKCEIYNNDSERALKAVIKRHLQFDLIFLDPPYKRQKLKALIEMIAEKSLVTESGCIICEHDPEVALPETIGDLIRVKSANYGLSSLSMFINEEKEEER</sequence>
<accession>A0A429Y2A4</accession>
<dbReference type="Proteomes" id="UP000287156">
    <property type="component" value="Unassembled WGS sequence"/>
</dbReference>
<dbReference type="Pfam" id="PF03602">
    <property type="entry name" value="Cons_hypoth95"/>
    <property type="match status" value="1"/>
</dbReference>
<dbReference type="GO" id="GO:0052913">
    <property type="term" value="F:16S rRNA (guanine(966)-N(2))-methyltransferase activity"/>
    <property type="evidence" value="ECO:0007669"/>
    <property type="project" value="UniProtKB-EC"/>
</dbReference>
<evidence type="ECO:0000313" key="4">
    <source>
        <dbReference type="Proteomes" id="UP000287156"/>
    </source>
</evidence>
<name>A0A429Y2A4_9BACI</name>
<dbReference type="PIRSF" id="PIRSF004553">
    <property type="entry name" value="CHP00095"/>
    <property type="match status" value="1"/>
</dbReference>
<evidence type="ECO:0000256" key="1">
    <source>
        <dbReference type="ARBA" id="ARBA00022603"/>
    </source>
</evidence>
<dbReference type="PROSITE" id="PS00092">
    <property type="entry name" value="N6_MTASE"/>
    <property type="match status" value="1"/>
</dbReference>
<dbReference type="GO" id="GO:0003676">
    <property type="term" value="F:nucleic acid binding"/>
    <property type="evidence" value="ECO:0007669"/>
    <property type="project" value="InterPro"/>
</dbReference>
<dbReference type="EMBL" id="QYTV02000003">
    <property type="protein sequence ID" value="RST75382.1"/>
    <property type="molecule type" value="Genomic_DNA"/>
</dbReference>
<keyword evidence="2 3" id="KW-0808">Transferase</keyword>
<dbReference type="EC" id="2.1.1.171" evidence="3"/>
<dbReference type="InterPro" id="IPR029063">
    <property type="entry name" value="SAM-dependent_MTases_sf"/>
</dbReference>
<dbReference type="SUPFAM" id="SSF53335">
    <property type="entry name" value="S-adenosyl-L-methionine-dependent methyltransferases"/>
    <property type="match status" value="1"/>
</dbReference>
<dbReference type="Gene3D" id="3.40.50.150">
    <property type="entry name" value="Vaccinia Virus protein VP39"/>
    <property type="match status" value="1"/>
</dbReference>
<dbReference type="PANTHER" id="PTHR43542">
    <property type="entry name" value="METHYLTRANSFERASE"/>
    <property type="match status" value="1"/>
</dbReference>
<gene>
    <name evidence="3" type="primary">rsmD</name>
    <name evidence="3" type="ORF">D4T97_009055</name>
</gene>
<dbReference type="PANTHER" id="PTHR43542:SF1">
    <property type="entry name" value="METHYLTRANSFERASE"/>
    <property type="match status" value="1"/>
</dbReference>
<dbReference type="OrthoDB" id="9803017at2"/>
<proteinExistence type="predicted"/>
<dbReference type="AlphaFoldDB" id="A0A429Y2A4"/>
<dbReference type="InterPro" id="IPR004398">
    <property type="entry name" value="RNA_MeTrfase_RsmD"/>
</dbReference>
<protein>
    <submittedName>
        <fullName evidence="3">16S rRNA (Guanine(966)-N(2))-methyltransferase RsmD</fullName>
        <ecNumber evidence="3">2.1.1.171</ecNumber>
    </submittedName>
</protein>
<evidence type="ECO:0000313" key="3">
    <source>
        <dbReference type="EMBL" id="RST75382.1"/>
    </source>
</evidence>
<evidence type="ECO:0000256" key="2">
    <source>
        <dbReference type="ARBA" id="ARBA00022679"/>
    </source>
</evidence>
<organism evidence="3 4">
    <name type="scientific">Siminovitchia acidinfaciens</name>
    <dbReference type="NCBI Taxonomy" id="2321395"/>
    <lineage>
        <taxon>Bacteria</taxon>
        <taxon>Bacillati</taxon>
        <taxon>Bacillota</taxon>
        <taxon>Bacilli</taxon>
        <taxon>Bacillales</taxon>
        <taxon>Bacillaceae</taxon>
        <taxon>Siminovitchia</taxon>
    </lineage>
</organism>